<dbReference type="Proteomes" id="UP000293092">
    <property type="component" value="Unassembled WGS sequence"/>
</dbReference>
<accession>A0ACD2HL32</accession>
<keyword evidence="2" id="KW-1185">Reference proteome</keyword>
<evidence type="ECO:0000313" key="1">
    <source>
        <dbReference type="EMBL" id="RZQ56917.1"/>
    </source>
</evidence>
<sequence length="545" mass="59746">MNKPALHFDYIIVGGGTAGCVLAERLTASGKYRVALFEAGGEGKSPFSDMPGGVIRFMHSKAFNWLYRSSDKAPLRNGKGLYTPRGKGLGGSSLINAMIYTRGIASDYEHWSAVSSPDWAWDKILQRFRKLECNQRGEDTFHGAHGPLKVSDVPVYFSAAKQFVEAGVAAGIPFNPDFNGEQLFGVGPYQFTIFENARFSARKAFLEPARTRSNLTIFTHSLVERITVEGTADSKRANGIQFKQRGKTYVASAHREVIIAGGAINSPQLLLLSGIGPKTELEQHGIPIIVDSPEVGKNLQDHVDVMIHYRNKRKDGISITPRGLLKMAAAWWQYQRHKTGPLAVSPAEVGGFIKSQPQLDVPDLQLHFVSTRFNDSGWDLWPAFTHGYACHVCVLRPKARGELRLASSDPTQAPTFSYNFLDNEEDKNALLSGVKQVRHVMNQAPLAAHNGGEVWPGEVTSDDELLKRITANIGLIYHPTSTCRMGNDNHAVVDPKLRVNGVRSLRVIDASIMPTVVSGNTNAPTMVIADIGADFILADAESDNR</sequence>
<dbReference type="EMBL" id="PIQJ01000001">
    <property type="protein sequence ID" value="RZQ56917.1"/>
    <property type="molecule type" value="Genomic_DNA"/>
</dbReference>
<gene>
    <name evidence="1" type="ORF">CWI82_06460</name>
</gene>
<evidence type="ECO:0000313" key="2">
    <source>
        <dbReference type="Proteomes" id="UP000293092"/>
    </source>
</evidence>
<proteinExistence type="predicted"/>
<protein>
    <submittedName>
        <fullName evidence="1">Choline dehydrogenase</fullName>
    </submittedName>
</protein>
<comment type="caution">
    <text evidence="1">The sequence shown here is derived from an EMBL/GenBank/DDBJ whole genome shotgun (WGS) entry which is preliminary data.</text>
</comment>
<name>A0ACD2HL32_9GAMM</name>
<organism evidence="1 2">
    <name type="scientific">Pseudidiomarina tainanensis</name>
    <dbReference type="NCBI Taxonomy" id="502365"/>
    <lineage>
        <taxon>Bacteria</taxon>
        <taxon>Pseudomonadati</taxon>
        <taxon>Pseudomonadota</taxon>
        <taxon>Gammaproteobacteria</taxon>
        <taxon>Alteromonadales</taxon>
        <taxon>Idiomarinaceae</taxon>
        <taxon>Pseudidiomarina</taxon>
    </lineage>
</organism>
<reference evidence="1" key="1">
    <citation type="submission" date="2017-11" db="EMBL/GenBank/DDBJ databases">
        <title>Comparative genomic and phylogenomic analyses of the family Idiomarinaceae.</title>
        <authorList>
            <person name="Liu Y."/>
            <person name="Shao Z."/>
        </authorList>
    </citation>
    <scope>NUCLEOTIDE SEQUENCE</scope>
    <source>
        <strain evidence="1">PIN1</strain>
    </source>
</reference>